<dbReference type="RefSeq" id="WP_144302414.1">
    <property type="nucleotide sequence ID" value="NZ_QMIE01000004.1"/>
</dbReference>
<evidence type="ECO:0000256" key="6">
    <source>
        <dbReference type="ARBA" id="ARBA00023136"/>
    </source>
</evidence>
<dbReference type="InterPro" id="IPR002656">
    <property type="entry name" value="Acyl_transf_3_dom"/>
</dbReference>
<evidence type="ECO:0000256" key="1">
    <source>
        <dbReference type="ARBA" id="ARBA00004651"/>
    </source>
</evidence>
<evidence type="ECO:0000259" key="9">
    <source>
        <dbReference type="Pfam" id="PF01757"/>
    </source>
</evidence>
<keyword evidence="3" id="KW-1003">Cell membrane</keyword>
<dbReference type="Proteomes" id="UP000448292">
    <property type="component" value="Unassembled WGS sequence"/>
</dbReference>
<keyword evidence="5 8" id="KW-1133">Transmembrane helix</keyword>
<comment type="caution">
    <text evidence="10">The sequence shown here is derived from an EMBL/GenBank/DDBJ whole genome shotgun (WGS) entry which is preliminary data.</text>
</comment>
<feature type="transmembrane region" description="Helical" evidence="8">
    <location>
        <begin position="181"/>
        <end position="198"/>
    </location>
</feature>
<evidence type="ECO:0000256" key="7">
    <source>
        <dbReference type="SAM" id="MobiDB-lite"/>
    </source>
</evidence>
<dbReference type="OrthoDB" id="1072135at2"/>
<organism evidence="10 11">
    <name type="scientific">Oceanidesulfovibrio indonesiensis</name>
    <dbReference type="NCBI Taxonomy" id="54767"/>
    <lineage>
        <taxon>Bacteria</taxon>
        <taxon>Pseudomonadati</taxon>
        <taxon>Thermodesulfobacteriota</taxon>
        <taxon>Desulfovibrionia</taxon>
        <taxon>Desulfovibrionales</taxon>
        <taxon>Desulfovibrionaceae</taxon>
        <taxon>Oceanidesulfovibrio</taxon>
    </lineage>
</organism>
<feature type="transmembrane region" description="Helical" evidence="8">
    <location>
        <begin position="147"/>
        <end position="169"/>
    </location>
</feature>
<dbReference type="GO" id="GO:0016413">
    <property type="term" value="F:O-acetyltransferase activity"/>
    <property type="evidence" value="ECO:0007669"/>
    <property type="project" value="TreeGrafter"/>
</dbReference>
<evidence type="ECO:0000313" key="11">
    <source>
        <dbReference type="Proteomes" id="UP000448292"/>
    </source>
</evidence>
<evidence type="ECO:0000313" key="10">
    <source>
        <dbReference type="EMBL" id="TVM18410.1"/>
    </source>
</evidence>
<feature type="transmembrane region" description="Helical" evidence="8">
    <location>
        <begin position="204"/>
        <end position="224"/>
    </location>
</feature>
<feature type="transmembrane region" description="Helical" evidence="8">
    <location>
        <begin position="270"/>
        <end position="291"/>
    </location>
</feature>
<keyword evidence="6 8" id="KW-0472">Membrane</keyword>
<evidence type="ECO:0000256" key="4">
    <source>
        <dbReference type="ARBA" id="ARBA00022692"/>
    </source>
</evidence>
<accession>A0A7M3MH81</accession>
<feature type="transmembrane region" description="Helical" evidence="8">
    <location>
        <begin position="62"/>
        <end position="88"/>
    </location>
</feature>
<dbReference type="PANTHER" id="PTHR40074">
    <property type="entry name" value="O-ACETYLTRANSFERASE WECH"/>
    <property type="match status" value="1"/>
</dbReference>
<dbReference type="Pfam" id="PF01757">
    <property type="entry name" value="Acyl_transf_3"/>
    <property type="match status" value="1"/>
</dbReference>
<dbReference type="GO" id="GO:0009246">
    <property type="term" value="P:enterobacterial common antigen biosynthetic process"/>
    <property type="evidence" value="ECO:0007669"/>
    <property type="project" value="TreeGrafter"/>
</dbReference>
<evidence type="ECO:0000256" key="5">
    <source>
        <dbReference type="ARBA" id="ARBA00022989"/>
    </source>
</evidence>
<reference evidence="10 11" key="1">
    <citation type="submission" date="2018-06" db="EMBL/GenBank/DDBJ databases">
        <title>Complete genome of Desulfovibrio indonesiensis P37SLT.</title>
        <authorList>
            <person name="Crispim J.S."/>
            <person name="Vidigal P.M.P."/>
            <person name="Silva L.C.F."/>
            <person name="Laguardia C.N."/>
            <person name="Araujo L.C."/>
            <person name="Dias R.S."/>
            <person name="Sousa M.P."/>
            <person name="Paula S.O."/>
            <person name="Silva C."/>
        </authorList>
    </citation>
    <scope>NUCLEOTIDE SEQUENCE [LARGE SCALE GENOMIC DNA]</scope>
    <source>
        <strain evidence="10 11">P37SLT</strain>
    </source>
</reference>
<evidence type="ECO:0000256" key="3">
    <source>
        <dbReference type="ARBA" id="ARBA00022475"/>
    </source>
</evidence>
<keyword evidence="4 8" id="KW-0812">Transmembrane</keyword>
<proteinExistence type="inferred from homology"/>
<feature type="region of interest" description="Disordered" evidence="7">
    <location>
        <begin position="1"/>
        <end position="23"/>
    </location>
</feature>
<feature type="transmembrane region" description="Helical" evidence="8">
    <location>
        <begin position="349"/>
        <end position="370"/>
    </location>
</feature>
<feature type="transmembrane region" description="Helical" evidence="8">
    <location>
        <begin position="303"/>
        <end position="325"/>
    </location>
</feature>
<name>A0A7M3MH81_9BACT</name>
<evidence type="ECO:0000256" key="8">
    <source>
        <dbReference type="SAM" id="Phobius"/>
    </source>
</evidence>
<dbReference type="PANTHER" id="PTHR40074:SF2">
    <property type="entry name" value="O-ACETYLTRANSFERASE WECH"/>
    <property type="match status" value="1"/>
</dbReference>
<feature type="transmembrane region" description="Helical" evidence="8">
    <location>
        <begin position="236"/>
        <end position="258"/>
    </location>
</feature>
<sequence length="381" mass="44106">MSKTATHAANTVGPQDLPEPPSSGRHPQRIYYLDMLRVLAIFAVVAIHAIGLSHMDTSDLDAWWIGHTIITFSYYCVPVLVMISGAMLLSPGKQMPLLKFYRKRLPKIVIPLAVWSFFYYLCDIHIHDRNFWFPTYFKRLMSVGLEGHLWFLYMITGLYLMTPFIRAMLSEDEKNNTMRTATSFLLVYAVFSTLLFFFEVYYQIPPYSFLSEAVFSLYIFYFILGHVLHRVEIPRALGLMLSPAVFFISAIITYYGHYRYAVVLETTRPYFFNHGAPFIMLMGASFFIFFKSLRYKDSPFMRIVIQLSSVSYGIYLCHVLVLKFLNGELLPIFDGTIFSPFTPRSFEPFLSGPLLIIVAYLLSLGIALGFQRSKYLRWMVP</sequence>
<feature type="domain" description="Acyltransferase 3" evidence="9">
    <location>
        <begin position="30"/>
        <end position="366"/>
    </location>
</feature>
<feature type="transmembrane region" description="Helical" evidence="8">
    <location>
        <begin position="108"/>
        <end position="127"/>
    </location>
</feature>
<feature type="transmembrane region" description="Helical" evidence="8">
    <location>
        <begin position="30"/>
        <end position="50"/>
    </location>
</feature>
<keyword evidence="11" id="KW-1185">Reference proteome</keyword>
<protein>
    <recommendedName>
        <fullName evidence="9">Acyltransferase 3 domain-containing protein</fullName>
    </recommendedName>
</protein>
<evidence type="ECO:0000256" key="2">
    <source>
        <dbReference type="ARBA" id="ARBA00007400"/>
    </source>
</evidence>
<dbReference type="EMBL" id="QMIE01000004">
    <property type="protein sequence ID" value="TVM18410.1"/>
    <property type="molecule type" value="Genomic_DNA"/>
</dbReference>
<dbReference type="GO" id="GO:0005886">
    <property type="term" value="C:plasma membrane"/>
    <property type="evidence" value="ECO:0007669"/>
    <property type="project" value="UniProtKB-SubCell"/>
</dbReference>
<comment type="subcellular location">
    <subcellularLocation>
        <location evidence="1">Cell membrane</location>
        <topology evidence="1">Multi-pass membrane protein</topology>
    </subcellularLocation>
</comment>
<feature type="compositionally biased region" description="Polar residues" evidence="7">
    <location>
        <begin position="1"/>
        <end position="13"/>
    </location>
</feature>
<comment type="similarity">
    <text evidence="2">Belongs to the acyltransferase 3 family.</text>
</comment>
<dbReference type="AlphaFoldDB" id="A0A7M3MH81"/>
<gene>
    <name evidence="10" type="ORF">DPQ33_06590</name>
</gene>